<protein>
    <submittedName>
        <fullName evidence="1">Uncharacterized protein</fullName>
    </submittedName>
</protein>
<dbReference type="Proteomes" id="UP000603865">
    <property type="component" value="Unassembled WGS sequence"/>
</dbReference>
<dbReference type="RefSeq" id="WP_189091134.1">
    <property type="nucleotide sequence ID" value="NZ_BMQL01000015.1"/>
</dbReference>
<reference evidence="1" key="1">
    <citation type="journal article" date="2014" name="Int. J. Syst. Evol. Microbiol.">
        <title>Complete genome sequence of Corynebacterium casei LMG S-19264T (=DSM 44701T), isolated from a smear-ripened cheese.</title>
        <authorList>
            <consortium name="US DOE Joint Genome Institute (JGI-PGF)"/>
            <person name="Walter F."/>
            <person name="Albersmeier A."/>
            <person name="Kalinowski J."/>
            <person name="Ruckert C."/>
        </authorList>
    </citation>
    <scope>NUCLEOTIDE SEQUENCE</scope>
    <source>
        <strain evidence="1">JCM 31311</strain>
    </source>
</reference>
<proteinExistence type="predicted"/>
<evidence type="ECO:0000313" key="1">
    <source>
        <dbReference type="EMBL" id="GGR13454.1"/>
    </source>
</evidence>
<evidence type="ECO:0000313" key="2">
    <source>
        <dbReference type="Proteomes" id="UP000603865"/>
    </source>
</evidence>
<organism evidence="1 2">
    <name type="scientific">Deinococcus ruber</name>
    <dbReference type="NCBI Taxonomy" id="1848197"/>
    <lineage>
        <taxon>Bacteria</taxon>
        <taxon>Thermotogati</taxon>
        <taxon>Deinococcota</taxon>
        <taxon>Deinococci</taxon>
        <taxon>Deinococcales</taxon>
        <taxon>Deinococcaceae</taxon>
        <taxon>Deinococcus</taxon>
    </lineage>
</organism>
<reference evidence="1" key="2">
    <citation type="submission" date="2020-09" db="EMBL/GenBank/DDBJ databases">
        <authorList>
            <person name="Sun Q."/>
            <person name="Ohkuma M."/>
        </authorList>
    </citation>
    <scope>NUCLEOTIDE SEQUENCE</scope>
    <source>
        <strain evidence="1">JCM 31311</strain>
    </source>
</reference>
<name>A0A918F9K8_9DEIO</name>
<keyword evidence="2" id="KW-1185">Reference proteome</keyword>
<accession>A0A918F9K8</accession>
<comment type="caution">
    <text evidence="1">The sequence shown here is derived from an EMBL/GenBank/DDBJ whole genome shotgun (WGS) entry which is preliminary data.</text>
</comment>
<gene>
    <name evidence="1" type="ORF">GCM10008957_28010</name>
</gene>
<sequence>MPPLVATLAPKRSPERPPLRVHLTAHGLPEGAQLEFTARPGTLLGGPFSVRPTRKKDVQLFTEAEIGDAHLKYLRQAYRAHAETRLLLDQMAGQFHHGRNRMVIIADVTAVGQNIMRAVEGLAGRLPAVEED</sequence>
<dbReference type="EMBL" id="BMQL01000015">
    <property type="protein sequence ID" value="GGR13454.1"/>
    <property type="molecule type" value="Genomic_DNA"/>
</dbReference>
<dbReference type="AlphaFoldDB" id="A0A918F9K8"/>